<dbReference type="AlphaFoldDB" id="A0A9W7SXF2"/>
<dbReference type="EMBL" id="RIBY02000668">
    <property type="protein sequence ID" value="KAH9838930.1"/>
    <property type="molecule type" value="Genomic_DNA"/>
</dbReference>
<reference evidence="2 3" key="2">
    <citation type="journal article" date="2021" name="Curr. Genet.">
        <title>Genetic response to nitrogen starvation in the aggressive Eucalyptus foliar pathogen Teratosphaeria destructans.</title>
        <authorList>
            <person name="Havenga M."/>
            <person name="Wingfield B.D."/>
            <person name="Wingfield M.J."/>
            <person name="Dreyer L.L."/>
            <person name="Roets F."/>
            <person name="Aylward J."/>
        </authorList>
    </citation>
    <scope>NUCLEOTIDE SEQUENCE [LARGE SCALE GENOMIC DNA]</scope>
    <source>
        <strain evidence="2">CMW44962</strain>
    </source>
</reference>
<dbReference type="Proteomes" id="UP001138500">
    <property type="component" value="Unassembled WGS sequence"/>
</dbReference>
<dbReference type="OrthoDB" id="160645at2759"/>
<evidence type="ECO:0000313" key="2">
    <source>
        <dbReference type="EMBL" id="KAH9838930.1"/>
    </source>
</evidence>
<reference evidence="2 3" key="1">
    <citation type="journal article" date="2018" name="IMA Fungus">
        <title>IMA Genome-F 10: Nine draft genome sequences of Claviceps purpurea s.lat., including C. arundinis, C. humidiphila, and C. cf. spartinae, pseudomolecules for the pitch canker pathogen Fusarium circinatum, draft genome of Davidsoniella eucalypti, Grosmannia galeiformis, Quambalaria eucalypti, and Teratosphaeria destructans.</title>
        <authorList>
            <person name="Wingfield B.D."/>
            <person name="Liu M."/>
            <person name="Nguyen H.D."/>
            <person name="Lane F.A."/>
            <person name="Morgan S.W."/>
            <person name="De Vos L."/>
            <person name="Wilken P.M."/>
            <person name="Duong T.A."/>
            <person name="Aylward J."/>
            <person name="Coetzee M.P."/>
            <person name="Dadej K."/>
            <person name="De Beer Z.W."/>
            <person name="Findlay W."/>
            <person name="Havenga M."/>
            <person name="Kolarik M."/>
            <person name="Menzies J.G."/>
            <person name="Naidoo K."/>
            <person name="Pochopski O."/>
            <person name="Shoukouhi P."/>
            <person name="Santana Q.C."/>
            <person name="Seifert K.A."/>
            <person name="Soal N."/>
            <person name="Steenkamp E.T."/>
            <person name="Tatham C.T."/>
            <person name="van der Nest M.A."/>
            <person name="Wingfield M.J."/>
        </authorList>
    </citation>
    <scope>NUCLEOTIDE SEQUENCE [LARGE SCALE GENOMIC DNA]</scope>
    <source>
        <strain evidence="2">CMW44962</strain>
    </source>
</reference>
<keyword evidence="1" id="KW-0732">Signal</keyword>
<evidence type="ECO:0000313" key="3">
    <source>
        <dbReference type="Proteomes" id="UP001138500"/>
    </source>
</evidence>
<comment type="caution">
    <text evidence="2">The sequence shown here is derived from an EMBL/GenBank/DDBJ whole genome shotgun (WGS) entry which is preliminary data.</text>
</comment>
<keyword evidence="3" id="KW-1185">Reference proteome</keyword>
<gene>
    <name evidence="2" type="ORF">Tdes44962_MAKER01781</name>
</gene>
<sequence length="150" mass="15632">MYGLGMLLTQVVAVSATAAAITTSAKTTSSTKAASTSSKAPAGADGIHGATFGTTDVCPQANNTVYTAASKSQYWLLCGADTTDQPLSGTWASYPGSFDACMAECDAQAGCASVFFNTVCYLKGTPQQYIYRTDVQSRIAVKIPQLQWVS</sequence>
<protein>
    <submittedName>
        <fullName evidence="2">PAN-4 multi-domain protein</fullName>
    </submittedName>
</protein>
<evidence type="ECO:0000256" key="1">
    <source>
        <dbReference type="SAM" id="SignalP"/>
    </source>
</evidence>
<feature type="signal peptide" evidence="1">
    <location>
        <begin position="1"/>
        <end position="19"/>
    </location>
</feature>
<accession>A0A9W7SXF2</accession>
<feature type="chain" id="PRO_5040982923" evidence="1">
    <location>
        <begin position="20"/>
        <end position="150"/>
    </location>
</feature>
<organism evidence="2 3">
    <name type="scientific">Teratosphaeria destructans</name>
    <dbReference type="NCBI Taxonomy" id="418781"/>
    <lineage>
        <taxon>Eukaryota</taxon>
        <taxon>Fungi</taxon>
        <taxon>Dikarya</taxon>
        <taxon>Ascomycota</taxon>
        <taxon>Pezizomycotina</taxon>
        <taxon>Dothideomycetes</taxon>
        <taxon>Dothideomycetidae</taxon>
        <taxon>Mycosphaerellales</taxon>
        <taxon>Teratosphaeriaceae</taxon>
        <taxon>Teratosphaeria</taxon>
    </lineage>
</organism>
<name>A0A9W7SXF2_9PEZI</name>
<proteinExistence type="predicted"/>